<evidence type="ECO:0008006" key="4">
    <source>
        <dbReference type="Google" id="ProtNLM"/>
    </source>
</evidence>
<gene>
    <name evidence="2" type="ORF">GCM10023151_02800</name>
</gene>
<evidence type="ECO:0000313" key="3">
    <source>
        <dbReference type="Proteomes" id="UP001501011"/>
    </source>
</evidence>
<evidence type="ECO:0000313" key="2">
    <source>
        <dbReference type="EMBL" id="GAA4355606.1"/>
    </source>
</evidence>
<dbReference type="RefSeq" id="WP_345291417.1">
    <property type="nucleotide sequence ID" value="NZ_BAABFV010000001.1"/>
</dbReference>
<proteinExistence type="predicted"/>
<dbReference type="NCBIfam" id="TIGR02913">
    <property type="entry name" value="HAF_rpt"/>
    <property type="match status" value="1"/>
</dbReference>
<dbReference type="InterPro" id="IPR022562">
    <property type="entry name" value="DUF3466"/>
</dbReference>
<reference evidence="3" key="1">
    <citation type="journal article" date="2019" name="Int. J. Syst. Evol. Microbiol.">
        <title>The Global Catalogue of Microorganisms (GCM) 10K type strain sequencing project: providing services to taxonomists for standard genome sequencing and annotation.</title>
        <authorList>
            <consortium name="The Broad Institute Genomics Platform"/>
            <consortium name="The Broad Institute Genome Sequencing Center for Infectious Disease"/>
            <person name="Wu L."/>
            <person name="Ma J."/>
        </authorList>
    </citation>
    <scope>NUCLEOTIDE SEQUENCE [LARGE SCALE GENOMIC DNA]</scope>
    <source>
        <strain evidence="3">JCM 17728</strain>
    </source>
</reference>
<feature type="signal peptide" evidence="1">
    <location>
        <begin position="1"/>
        <end position="23"/>
    </location>
</feature>
<name>A0ABP8IBX9_9GAMM</name>
<feature type="chain" id="PRO_5045872280" description="DUF3466 family protein" evidence="1">
    <location>
        <begin position="24"/>
        <end position="419"/>
    </location>
</feature>
<organism evidence="2 3">
    <name type="scientific">Kangiella marina</name>
    <dbReference type="NCBI Taxonomy" id="1079178"/>
    <lineage>
        <taxon>Bacteria</taxon>
        <taxon>Pseudomonadati</taxon>
        <taxon>Pseudomonadota</taxon>
        <taxon>Gammaproteobacteria</taxon>
        <taxon>Kangiellales</taxon>
        <taxon>Kangiellaceae</taxon>
        <taxon>Kangiella</taxon>
    </lineage>
</organism>
<accession>A0ABP8IBX9</accession>
<keyword evidence="3" id="KW-1185">Reference proteome</keyword>
<comment type="caution">
    <text evidence="2">The sequence shown here is derived from an EMBL/GenBank/DDBJ whole genome shotgun (WGS) entry which is preliminary data.</text>
</comment>
<dbReference type="EMBL" id="BAABFV010000001">
    <property type="protein sequence ID" value="GAA4355606.1"/>
    <property type="molecule type" value="Genomic_DNA"/>
</dbReference>
<dbReference type="InterPro" id="IPR014262">
    <property type="entry name" value="HAF_rpt"/>
</dbReference>
<sequence>MKLTTTKTLLALSFAALTPITLAAPYDVVDLGGLGGNSSVAYDLNTAGQAVGFASGPLDENGERTFIAHAVQFDESGNIDLGTLTDGTISEAIGINDAMVAVGYSNEISTVEDDNGNEQVVTQNYAVIFEGSSIAKLPSLERLTNARAFDINNNNLVILSGSYDVDPDDEILAVERAFVFNRNDNSYTMIEPFDAGASRRSYLTSISDNNQVVGFTDVIVDNTTSVKGFVANTNDLSNLTELPSIDNRALYPMGLNLAGEVVGSIFIPGTGDQREAFYIDSGNSQTEPTLLGFIREDYNDSRANDINDNGQIVGRALVSTPTLGEFGAFIYEGEQMKDLNTLIACDSGWKLTEAVSINNSGQILGFGAKDGEVRAFRLDPTGEPVEDCGNSDEPNSGGGSVPALLLAILAAVGLRRRFS</sequence>
<protein>
    <recommendedName>
        <fullName evidence="4">DUF3466 family protein</fullName>
    </recommendedName>
</protein>
<keyword evidence="1" id="KW-0732">Signal</keyword>
<evidence type="ECO:0000256" key="1">
    <source>
        <dbReference type="SAM" id="SignalP"/>
    </source>
</evidence>
<dbReference type="Pfam" id="PF11949">
    <property type="entry name" value="DUF3466"/>
    <property type="match status" value="2"/>
</dbReference>
<dbReference type="Proteomes" id="UP001501011">
    <property type="component" value="Unassembled WGS sequence"/>
</dbReference>